<dbReference type="InterPro" id="IPR027796">
    <property type="entry name" value="OTT_1508_deam-like"/>
</dbReference>
<name>A0AAW0EFR6_9AGAR</name>
<protein>
    <submittedName>
        <fullName evidence="1">Uncharacterized protein</fullName>
    </submittedName>
</protein>
<dbReference type="Proteomes" id="UP001362999">
    <property type="component" value="Unassembled WGS sequence"/>
</dbReference>
<gene>
    <name evidence="1" type="ORF">R3P38DRAFT_2493019</name>
</gene>
<evidence type="ECO:0000313" key="1">
    <source>
        <dbReference type="EMBL" id="KAK7063541.1"/>
    </source>
</evidence>
<comment type="caution">
    <text evidence="1">The sequence shown here is derived from an EMBL/GenBank/DDBJ whole genome shotgun (WGS) entry which is preliminary data.</text>
</comment>
<keyword evidence="2" id="KW-1185">Reference proteome</keyword>
<dbReference type="EMBL" id="JAWWNJ010000001">
    <property type="protein sequence ID" value="KAK7063541.1"/>
    <property type="molecule type" value="Genomic_DNA"/>
</dbReference>
<dbReference type="AlphaFoldDB" id="A0AAW0EFR6"/>
<proteinExistence type="predicted"/>
<reference evidence="1 2" key="1">
    <citation type="journal article" date="2024" name="J Genomics">
        <title>Draft genome sequencing and assembly of Favolaschia claudopus CIRM-BRFM 2984 isolated from oak limbs.</title>
        <authorList>
            <person name="Navarro D."/>
            <person name="Drula E."/>
            <person name="Chaduli D."/>
            <person name="Cazenave R."/>
            <person name="Ahrendt S."/>
            <person name="Wang J."/>
            <person name="Lipzen A."/>
            <person name="Daum C."/>
            <person name="Barry K."/>
            <person name="Grigoriev I.V."/>
            <person name="Favel A."/>
            <person name="Rosso M.N."/>
            <person name="Martin F."/>
        </authorList>
    </citation>
    <scope>NUCLEOTIDE SEQUENCE [LARGE SCALE GENOMIC DNA]</scope>
    <source>
        <strain evidence="1 2">CIRM-BRFM 2984</strain>
    </source>
</reference>
<sequence>MSLSVLEVLSILQPMDPVLNRLTLLPRDMQLEYGEDTPKTLHRWLDGIASLLTSLSGSPAKQGCAVSLTVLPSNCTATVAFDFSPPHPEDAHNLLQSIWKWMKEAAQQEETFEQDAELLGIILQATLEKTRQCLRERGWFIEPFLTRMDEEGHSLTDSQKAFLSAASKLHRILTNRLCDEKPDLSHAAKVFIVLVEQYEAAKRELDDDFSWLRPCEKSVAKSGAHRPSWVNYIAQLREPYDHVLLIRRVLRKSLMRDVLAIPFNVNVLPSSNPVTGTAFRSMEDLEIRVRSYLKSALFSIEGVSSAALKYLESTIDELWDRIQNSASWQPQSPLLPIHSECLLLWHHHNLHLDSIASAAPYSYIGVSKPPCFQCVIFFHAYRMCKLEPRVEIRRCDDDLYETESGVCALPSQVDHALETEIGAQLEKIVGQLVNKKMYRVYKDALYAIVLPDLSLL</sequence>
<organism evidence="1 2">
    <name type="scientific">Favolaschia claudopus</name>
    <dbReference type="NCBI Taxonomy" id="2862362"/>
    <lineage>
        <taxon>Eukaryota</taxon>
        <taxon>Fungi</taxon>
        <taxon>Dikarya</taxon>
        <taxon>Basidiomycota</taxon>
        <taxon>Agaricomycotina</taxon>
        <taxon>Agaricomycetes</taxon>
        <taxon>Agaricomycetidae</taxon>
        <taxon>Agaricales</taxon>
        <taxon>Marasmiineae</taxon>
        <taxon>Mycenaceae</taxon>
        <taxon>Favolaschia</taxon>
    </lineage>
</organism>
<evidence type="ECO:0000313" key="2">
    <source>
        <dbReference type="Proteomes" id="UP001362999"/>
    </source>
</evidence>
<accession>A0AAW0EFR6</accession>
<dbReference type="Pfam" id="PF14441">
    <property type="entry name" value="OTT_1508_deam"/>
    <property type="match status" value="1"/>
</dbReference>